<keyword evidence="7" id="KW-0732">Signal</keyword>
<evidence type="ECO:0000313" key="8">
    <source>
        <dbReference type="EMBL" id="MCU6688147.1"/>
    </source>
</evidence>
<dbReference type="InterPro" id="IPR000026">
    <property type="entry name" value="N1-like"/>
</dbReference>
<keyword evidence="4 7" id="KW-0964">Secreted</keyword>
<dbReference type="Proteomes" id="UP001652431">
    <property type="component" value="Unassembled WGS sequence"/>
</dbReference>
<evidence type="ECO:0000256" key="7">
    <source>
        <dbReference type="PIRNR" id="PIRNR001013"/>
    </source>
</evidence>
<gene>
    <name evidence="8" type="ORF">OCV99_16740</name>
</gene>
<keyword evidence="5 7" id="KW-0540">Nuclease</keyword>
<evidence type="ECO:0000256" key="4">
    <source>
        <dbReference type="ARBA" id="ARBA00022525"/>
    </source>
</evidence>
<accession>A0ABT2RRV9</accession>
<reference evidence="8 9" key="1">
    <citation type="journal article" date="2021" name="ISME Commun">
        <title>Automated analysis of genomic sequences facilitates high-throughput and comprehensive description of bacteria.</title>
        <authorList>
            <person name="Hitch T.C.A."/>
        </authorList>
    </citation>
    <scope>NUCLEOTIDE SEQUENCE [LARGE SCALE GENOMIC DNA]</scope>
    <source>
        <strain evidence="8 9">Sanger_03</strain>
    </source>
</reference>
<dbReference type="InterPro" id="IPR001887">
    <property type="entry name" value="Barnase"/>
</dbReference>
<evidence type="ECO:0000256" key="1">
    <source>
        <dbReference type="ARBA" id="ARBA00004613"/>
    </source>
</evidence>
<feature type="signal peptide" evidence="7">
    <location>
        <begin position="1"/>
        <end position="23"/>
    </location>
</feature>
<dbReference type="PIRSF" id="PIRSF001013">
    <property type="entry name" value="Barnase"/>
    <property type="match status" value="1"/>
</dbReference>
<comment type="subcellular location">
    <subcellularLocation>
        <location evidence="1 7">Secreted</location>
    </subcellularLocation>
</comment>
<sequence length="157" mass="17314">MKRFRKILLLVVTLVLYVLTGCAGFLDTADDAGGAGVSEVKVEKSGEYTSKDEVAAYLNRYGCLPDNYITKEEAKAMGWDSKEGNLGEVAPGKSIGGDYFGNYEGILPEASGRKYYECDIDTDGGYRGAKRIVYSGDGLIYYTEDHYETFELLYGEE</sequence>
<dbReference type="PRINTS" id="PR00117">
    <property type="entry name" value="BARNASE"/>
</dbReference>
<dbReference type="InterPro" id="IPR016191">
    <property type="entry name" value="Ribonuclease/ribotoxin"/>
</dbReference>
<dbReference type="Gene3D" id="3.10.450.30">
    <property type="entry name" value="Microbial ribonucleases"/>
    <property type="match status" value="1"/>
</dbReference>
<evidence type="ECO:0000313" key="9">
    <source>
        <dbReference type="Proteomes" id="UP001652431"/>
    </source>
</evidence>
<evidence type="ECO:0000256" key="3">
    <source>
        <dbReference type="ARBA" id="ARBA00022214"/>
    </source>
</evidence>
<proteinExistence type="inferred from homology"/>
<keyword evidence="7" id="KW-0255">Endonuclease</keyword>
<evidence type="ECO:0000256" key="5">
    <source>
        <dbReference type="ARBA" id="ARBA00022722"/>
    </source>
</evidence>
<comment type="similarity">
    <text evidence="2 7">Belongs to the ribonuclease N1/T1 family.</text>
</comment>
<feature type="chain" id="PRO_5045015201" description="Ribonuclease" evidence="7">
    <location>
        <begin position="24"/>
        <end position="157"/>
    </location>
</feature>
<evidence type="ECO:0000256" key="6">
    <source>
        <dbReference type="ARBA" id="ARBA00022801"/>
    </source>
</evidence>
<keyword evidence="9" id="KW-1185">Reference proteome</keyword>
<organism evidence="8 9">
    <name type="scientific">Dorea acetigenes</name>
    <dbReference type="NCBI Taxonomy" id="2981787"/>
    <lineage>
        <taxon>Bacteria</taxon>
        <taxon>Bacillati</taxon>
        <taxon>Bacillota</taxon>
        <taxon>Clostridia</taxon>
        <taxon>Lachnospirales</taxon>
        <taxon>Lachnospiraceae</taxon>
        <taxon>Dorea</taxon>
    </lineage>
</organism>
<name>A0ABT2RRV9_9FIRM</name>
<dbReference type="SUPFAM" id="SSF53933">
    <property type="entry name" value="Microbial ribonucleases"/>
    <property type="match status" value="1"/>
</dbReference>
<comment type="caution">
    <text evidence="8">The sequence shown here is derived from an EMBL/GenBank/DDBJ whole genome shotgun (WGS) entry which is preliminary data.</text>
</comment>
<dbReference type="Pfam" id="PF00545">
    <property type="entry name" value="Ribonuclease"/>
    <property type="match status" value="1"/>
</dbReference>
<dbReference type="EC" id="3.1.27.-" evidence="7"/>
<evidence type="ECO:0000256" key="2">
    <source>
        <dbReference type="ARBA" id="ARBA00009006"/>
    </source>
</evidence>
<dbReference type="RefSeq" id="WP_158372082.1">
    <property type="nucleotide sequence ID" value="NZ_JAOQJU010000038.1"/>
</dbReference>
<protein>
    <recommendedName>
        <fullName evidence="3 7">Ribonuclease</fullName>
        <ecNumber evidence="7">3.1.27.-</ecNumber>
    </recommendedName>
</protein>
<keyword evidence="6 7" id="KW-0378">Hydrolase</keyword>
<dbReference type="EMBL" id="JAOQJU010000038">
    <property type="protein sequence ID" value="MCU6688147.1"/>
    <property type="molecule type" value="Genomic_DNA"/>
</dbReference>
<dbReference type="PROSITE" id="PS51257">
    <property type="entry name" value="PROKAR_LIPOPROTEIN"/>
    <property type="match status" value="1"/>
</dbReference>